<comment type="caution">
    <text evidence="1">The sequence shown here is derived from an EMBL/GenBank/DDBJ whole genome shotgun (WGS) entry which is preliminary data.</text>
</comment>
<protein>
    <submittedName>
        <fullName evidence="1">Protein lin-15B</fullName>
    </submittedName>
</protein>
<gene>
    <name evidence="1" type="ORF">KUF71_007271</name>
</gene>
<proteinExistence type="predicted"/>
<accession>A0AAE1LF61</accession>
<dbReference type="AlphaFoldDB" id="A0AAE1LF61"/>
<keyword evidence="2" id="KW-1185">Reference proteome</keyword>
<dbReference type="Proteomes" id="UP001219518">
    <property type="component" value="Unassembled WGS sequence"/>
</dbReference>
<name>A0AAE1LF61_9NEOP</name>
<dbReference type="EMBL" id="JAHWGI010000789">
    <property type="protein sequence ID" value="KAK3917826.1"/>
    <property type="molecule type" value="Genomic_DNA"/>
</dbReference>
<evidence type="ECO:0000313" key="1">
    <source>
        <dbReference type="EMBL" id="KAK3917826.1"/>
    </source>
</evidence>
<reference evidence="1" key="2">
    <citation type="journal article" date="2023" name="BMC Genomics">
        <title>Pest status, molecular evolution, and epigenetic factors derived from the genome assembly of Frankliniella fusca, a thysanopteran phytovirus vector.</title>
        <authorList>
            <person name="Catto M.A."/>
            <person name="Labadie P.E."/>
            <person name="Jacobson A.L."/>
            <person name="Kennedy G.G."/>
            <person name="Srinivasan R."/>
            <person name="Hunt B.G."/>
        </authorList>
    </citation>
    <scope>NUCLEOTIDE SEQUENCE</scope>
    <source>
        <strain evidence="1">PL_HMW_Pooled</strain>
    </source>
</reference>
<reference evidence="1" key="1">
    <citation type="submission" date="2021-07" db="EMBL/GenBank/DDBJ databases">
        <authorList>
            <person name="Catto M.A."/>
            <person name="Jacobson A."/>
            <person name="Kennedy G."/>
            <person name="Labadie P."/>
            <person name="Hunt B.G."/>
            <person name="Srinivasan R."/>
        </authorList>
    </citation>
    <scope>NUCLEOTIDE SEQUENCE</scope>
    <source>
        <strain evidence="1">PL_HMW_Pooled</strain>
        <tissue evidence="1">Head</tissue>
    </source>
</reference>
<evidence type="ECO:0000313" key="2">
    <source>
        <dbReference type="Proteomes" id="UP001219518"/>
    </source>
</evidence>
<organism evidence="1 2">
    <name type="scientific">Frankliniella fusca</name>
    <dbReference type="NCBI Taxonomy" id="407009"/>
    <lineage>
        <taxon>Eukaryota</taxon>
        <taxon>Metazoa</taxon>
        <taxon>Ecdysozoa</taxon>
        <taxon>Arthropoda</taxon>
        <taxon>Hexapoda</taxon>
        <taxon>Insecta</taxon>
        <taxon>Pterygota</taxon>
        <taxon>Neoptera</taxon>
        <taxon>Paraneoptera</taxon>
        <taxon>Thysanoptera</taxon>
        <taxon>Terebrantia</taxon>
        <taxon>Thripoidea</taxon>
        <taxon>Thripidae</taxon>
        <taxon>Frankliniella</taxon>
    </lineage>
</organism>
<sequence length="98" mass="10901">MCGYDGGQVDKGLSKTCSVAAPPRRTIATVRPVPVNGTNDIIQSSKGNISPYGILSLYVKRTQLESLHGRKVMYKRYKGLKDLRCMCIWSIHEGLKMN</sequence>